<evidence type="ECO:0000313" key="4">
    <source>
        <dbReference type="Proteomes" id="UP000494206"/>
    </source>
</evidence>
<dbReference type="EMBL" id="CADEPM010000011">
    <property type="protein sequence ID" value="CAB3410551.1"/>
    <property type="molecule type" value="Genomic_DNA"/>
</dbReference>
<keyword evidence="4" id="KW-1185">Reference proteome</keyword>
<protein>
    <submittedName>
        <fullName evidence="3">Uncharacterized protein</fullName>
    </submittedName>
</protein>
<evidence type="ECO:0000256" key="2">
    <source>
        <dbReference type="SAM" id="MobiDB-lite"/>
    </source>
</evidence>
<feature type="compositionally biased region" description="Basic and acidic residues" evidence="2">
    <location>
        <begin position="92"/>
        <end position="106"/>
    </location>
</feature>
<name>A0A8S1FFL3_9PELO</name>
<comment type="caution">
    <text evidence="3">The sequence shown here is derived from an EMBL/GenBank/DDBJ whole genome shotgun (WGS) entry which is preliminary data.</text>
</comment>
<organism evidence="3 4">
    <name type="scientific">Caenorhabditis bovis</name>
    <dbReference type="NCBI Taxonomy" id="2654633"/>
    <lineage>
        <taxon>Eukaryota</taxon>
        <taxon>Metazoa</taxon>
        <taxon>Ecdysozoa</taxon>
        <taxon>Nematoda</taxon>
        <taxon>Chromadorea</taxon>
        <taxon>Rhabditida</taxon>
        <taxon>Rhabditina</taxon>
        <taxon>Rhabditomorpha</taxon>
        <taxon>Rhabditoidea</taxon>
        <taxon>Rhabditidae</taxon>
        <taxon>Peloderinae</taxon>
        <taxon>Caenorhabditis</taxon>
    </lineage>
</organism>
<feature type="region of interest" description="Disordered" evidence="2">
    <location>
        <begin position="92"/>
        <end position="170"/>
    </location>
</feature>
<dbReference type="AlphaFoldDB" id="A0A8S1FFL3"/>
<keyword evidence="1" id="KW-0175">Coiled coil</keyword>
<feature type="coiled-coil region" evidence="1">
    <location>
        <begin position="266"/>
        <end position="293"/>
    </location>
</feature>
<feature type="coiled-coil region" evidence="1">
    <location>
        <begin position="28"/>
        <end position="55"/>
    </location>
</feature>
<evidence type="ECO:0000313" key="3">
    <source>
        <dbReference type="EMBL" id="CAB3410551.1"/>
    </source>
</evidence>
<dbReference type="Proteomes" id="UP000494206">
    <property type="component" value="Unassembled WGS sequence"/>
</dbReference>
<sequence>MEEIRAKMKSGANDLQTKMKDLSKGILTVSEEAKMRELEEKRRATTEKVNGAIGKAAEEKARWKASRDADAEREYARIEAEKHLRRKKIIIDKPLNDDEAKPEPKRTIRRWKPPPPDPNANIPSFSTGPKEFVKATPKTSGSKPTTPIAARRAVESATKTSTAAAGNEEVGATKGVKAEGAAATRIRNNATAAAAAAAASSATGAVPSEKSGSRRYSARRKTQEIVNESVVQPKTKRRKSASRKKRFVRNEKDIDVLLGIAQRITFEQLELMYEQASRNRRTIEETRRKIRRLMPSRVFISDLTDIDKIYKSSEIRDIIASVNLC</sequence>
<accession>A0A8S1FFL3</accession>
<feature type="region of interest" description="Disordered" evidence="2">
    <location>
        <begin position="198"/>
        <end position="245"/>
    </location>
</feature>
<dbReference type="OrthoDB" id="5874817at2759"/>
<feature type="compositionally biased region" description="Low complexity" evidence="2">
    <location>
        <begin position="136"/>
        <end position="147"/>
    </location>
</feature>
<reference evidence="3 4" key="1">
    <citation type="submission" date="2020-04" db="EMBL/GenBank/DDBJ databases">
        <authorList>
            <person name="Laetsch R D."/>
            <person name="Stevens L."/>
            <person name="Kumar S."/>
            <person name="Blaxter L. M."/>
        </authorList>
    </citation>
    <scope>NUCLEOTIDE SEQUENCE [LARGE SCALE GENOMIC DNA]</scope>
</reference>
<evidence type="ECO:0000256" key="1">
    <source>
        <dbReference type="SAM" id="Coils"/>
    </source>
</evidence>
<gene>
    <name evidence="3" type="ORF">CBOVIS_LOCUS12066</name>
</gene>
<proteinExistence type="predicted"/>
<feature type="compositionally biased region" description="Basic residues" evidence="2">
    <location>
        <begin position="234"/>
        <end position="245"/>
    </location>
</feature>